<dbReference type="Pfam" id="PF18967">
    <property type="entry name" value="PycTM"/>
    <property type="match status" value="1"/>
</dbReference>
<evidence type="ECO:0000259" key="9">
    <source>
        <dbReference type="Pfam" id="PF18967"/>
    </source>
</evidence>
<feature type="domain" description="Pycsar effector protein" evidence="9">
    <location>
        <begin position="10"/>
        <end position="167"/>
    </location>
</feature>
<organism evidence="10 11">
    <name type="scientific">Gaetbulibacter aquiaggeris</name>
    <dbReference type="NCBI Taxonomy" id="1735373"/>
    <lineage>
        <taxon>Bacteria</taxon>
        <taxon>Pseudomonadati</taxon>
        <taxon>Bacteroidota</taxon>
        <taxon>Flavobacteriia</taxon>
        <taxon>Flavobacteriales</taxon>
        <taxon>Flavobacteriaceae</taxon>
        <taxon>Gaetbulibacter</taxon>
    </lineage>
</organism>
<dbReference type="InterPro" id="IPR043760">
    <property type="entry name" value="PycTM_dom"/>
</dbReference>
<keyword evidence="2" id="KW-1003">Cell membrane</keyword>
<feature type="transmembrane region" description="Helical" evidence="8">
    <location>
        <begin position="26"/>
        <end position="43"/>
    </location>
</feature>
<feature type="transmembrane region" description="Helical" evidence="8">
    <location>
        <begin position="149"/>
        <end position="168"/>
    </location>
</feature>
<evidence type="ECO:0000313" key="11">
    <source>
        <dbReference type="Proteomes" id="UP001610104"/>
    </source>
</evidence>
<reference evidence="10 11" key="1">
    <citation type="submission" date="2024-02" db="EMBL/GenBank/DDBJ databases">
        <title>A Gaetbulibacter species isolated from tidal flats and genomic insights of their niches.</title>
        <authorList>
            <person name="Ye Y."/>
        </authorList>
    </citation>
    <scope>NUCLEOTIDE SEQUENCE [LARGE SCALE GENOMIC DNA]</scope>
    <source>
        <strain evidence="10 11">KEM-8</strain>
    </source>
</reference>
<evidence type="ECO:0000256" key="2">
    <source>
        <dbReference type="ARBA" id="ARBA00022475"/>
    </source>
</evidence>
<accession>A0ABW7MM87</accession>
<feature type="transmembrane region" description="Helical" evidence="8">
    <location>
        <begin position="58"/>
        <end position="78"/>
    </location>
</feature>
<keyword evidence="11" id="KW-1185">Reference proteome</keyword>
<protein>
    <submittedName>
        <fullName evidence="10">Pycsar system effector family protein</fullName>
    </submittedName>
</protein>
<evidence type="ECO:0000256" key="8">
    <source>
        <dbReference type="SAM" id="Phobius"/>
    </source>
</evidence>
<evidence type="ECO:0000256" key="3">
    <source>
        <dbReference type="ARBA" id="ARBA00022692"/>
    </source>
</evidence>
<keyword evidence="7 8" id="KW-0472">Membrane</keyword>
<dbReference type="Proteomes" id="UP001610104">
    <property type="component" value="Unassembled WGS sequence"/>
</dbReference>
<dbReference type="RefSeq" id="WP_395437041.1">
    <property type="nucleotide sequence ID" value="NZ_JBAWKC010000001.1"/>
</dbReference>
<keyword evidence="5 8" id="KW-1133">Transmembrane helix</keyword>
<evidence type="ECO:0000256" key="7">
    <source>
        <dbReference type="ARBA" id="ARBA00023136"/>
    </source>
</evidence>
<keyword evidence="4" id="KW-0547">Nucleotide-binding</keyword>
<evidence type="ECO:0000256" key="4">
    <source>
        <dbReference type="ARBA" id="ARBA00022741"/>
    </source>
</evidence>
<evidence type="ECO:0000256" key="1">
    <source>
        <dbReference type="ARBA" id="ARBA00004236"/>
    </source>
</evidence>
<dbReference type="EMBL" id="JBAWKC010000001">
    <property type="protein sequence ID" value="MFH6767759.1"/>
    <property type="molecule type" value="Genomic_DNA"/>
</dbReference>
<evidence type="ECO:0000313" key="10">
    <source>
        <dbReference type="EMBL" id="MFH6767759.1"/>
    </source>
</evidence>
<keyword evidence="3 8" id="KW-0812">Transmembrane</keyword>
<comment type="caution">
    <text evidence="10">The sequence shown here is derived from an EMBL/GenBank/DDBJ whole genome shotgun (WGS) entry which is preliminary data.</text>
</comment>
<keyword evidence="6" id="KW-0051">Antiviral defense</keyword>
<sequence>MTLIHDPNNYWEQLERLEKLIRASELKAGVIFSFHGLVLGLFFDRFEELEGLLQSSPVFVILTVLWFVCVIFSVFYCFKCFKPQIELKYKKNVFFFGDAVNAFGTAEEYTKKLIEVCTTEEELFEQLGEQIHVESKIIEAKFKCVHKSIFFFGLSFVFVVLIIGYWLITLSY</sequence>
<evidence type="ECO:0000256" key="5">
    <source>
        <dbReference type="ARBA" id="ARBA00022989"/>
    </source>
</evidence>
<gene>
    <name evidence="10" type="ORF">V8G56_03340</name>
</gene>
<evidence type="ECO:0000256" key="6">
    <source>
        <dbReference type="ARBA" id="ARBA00023118"/>
    </source>
</evidence>
<comment type="subcellular location">
    <subcellularLocation>
        <location evidence="1">Cell membrane</location>
    </subcellularLocation>
</comment>
<proteinExistence type="predicted"/>
<name>A0ABW7MM87_9FLAO</name>